<sequence>MGDDGPTSGPPGKAEALATELAALRASAGDPSFRKMAERSGCISHTTLHEAVKGIRFPSWETTREFVKACGADEVPWRQRWEELKGLTPAAPIVEAPQPDVTEAEDVRLAPPGKRRRPKRRTALIVAGAVVVVLAAVATLVVTGRLGSVAPAVDVGARIKGDNTKFVGDVTVPDGTAVRAGATVLKVWEIQNTGSIPWHERYLQRMDLPPAPGACRTPDRVLIGDTPPGDHVMISVPLTAAGQPGRCWIGWKMVDASGREFFTTRRPVYVLVTVVP</sequence>
<evidence type="ECO:0000259" key="2">
    <source>
        <dbReference type="Pfam" id="PF16158"/>
    </source>
</evidence>
<dbReference type="STRING" id="394193.SAMN04489732_13715"/>
<dbReference type="Pfam" id="PF13560">
    <property type="entry name" value="HTH_31"/>
    <property type="match status" value="1"/>
</dbReference>
<dbReference type="PANTHER" id="PTHR20930:SF0">
    <property type="entry name" value="PROTEIN ILRUN"/>
    <property type="match status" value="1"/>
</dbReference>
<evidence type="ECO:0000313" key="4">
    <source>
        <dbReference type="Proteomes" id="UP000198582"/>
    </source>
</evidence>
<reference evidence="3 4" key="1">
    <citation type="submission" date="2016-10" db="EMBL/GenBank/DDBJ databases">
        <authorList>
            <person name="de Groot N.N."/>
        </authorList>
    </citation>
    <scope>NUCLEOTIDE SEQUENCE [LARGE SCALE GENOMIC DNA]</scope>
    <source>
        <strain evidence="3 4">DSM 44993</strain>
    </source>
</reference>
<dbReference type="Gene3D" id="2.60.40.10">
    <property type="entry name" value="Immunoglobulins"/>
    <property type="match status" value="1"/>
</dbReference>
<dbReference type="EMBL" id="FOEF01000037">
    <property type="protein sequence ID" value="SEP54114.1"/>
    <property type="molecule type" value="Genomic_DNA"/>
</dbReference>
<feature type="transmembrane region" description="Helical" evidence="1">
    <location>
        <begin position="123"/>
        <end position="142"/>
    </location>
</feature>
<keyword evidence="1" id="KW-0812">Transmembrane</keyword>
<dbReference type="GO" id="GO:0005975">
    <property type="term" value="P:carbohydrate metabolic process"/>
    <property type="evidence" value="ECO:0007669"/>
    <property type="project" value="UniProtKB-ARBA"/>
</dbReference>
<dbReference type="PANTHER" id="PTHR20930">
    <property type="entry name" value="OVARIAN CARCINOMA ANTIGEN CA125-RELATED"/>
    <property type="match status" value="1"/>
</dbReference>
<dbReference type="CDD" id="cd14947">
    <property type="entry name" value="NBR1_like"/>
    <property type="match status" value="1"/>
</dbReference>
<evidence type="ECO:0000256" key="1">
    <source>
        <dbReference type="SAM" id="Phobius"/>
    </source>
</evidence>
<keyword evidence="4" id="KW-1185">Reference proteome</keyword>
<dbReference type="AlphaFoldDB" id="A0A1H8YPH7"/>
<keyword evidence="1" id="KW-1133">Transmembrane helix</keyword>
<dbReference type="RefSeq" id="WP_091629200.1">
    <property type="nucleotide sequence ID" value="NZ_FOEF01000037.1"/>
</dbReference>
<proteinExistence type="predicted"/>
<dbReference type="InterPro" id="IPR032350">
    <property type="entry name" value="Nbr1_FW"/>
</dbReference>
<dbReference type="Pfam" id="PF16158">
    <property type="entry name" value="N_BRCA1_IG"/>
    <property type="match status" value="1"/>
</dbReference>
<gene>
    <name evidence="3" type="ORF">SAMN04489732_13715</name>
</gene>
<dbReference type="InterPro" id="IPR013783">
    <property type="entry name" value="Ig-like_fold"/>
</dbReference>
<accession>A0A1H8YPH7</accession>
<keyword evidence="1" id="KW-0472">Membrane</keyword>
<dbReference type="Proteomes" id="UP000198582">
    <property type="component" value="Unassembled WGS sequence"/>
</dbReference>
<feature type="domain" description="Nbr1 FW" evidence="2">
    <location>
        <begin position="171"/>
        <end position="263"/>
    </location>
</feature>
<organism evidence="3 4">
    <name type="scientific">Amycolatopsis saalfeldensis</name>
    <dbReference type="NCBI Taxonomy" id="394193"/>
    <lineage>
        <taxon>Bacteria</taxon>
        <taxon>Bacillati</taxon>
        <taxon>Actinomycetota</taxon>
        <taxon>Actinomycetes</taxon>
        <taxon>Pseudonocardiales</taxon>
        <taxon>Pseudonocardiaceae</taxon>
        <taxon>Amycolatopsis</taxon>
    </lineage>
</organism>
<evidence type="ECO:0000313" key="3">
    <source>
        <dbReference type="EMBL" id="SEP54114.1"/>
    </source>
</evidence>
<dbReference type="OrthoDB" id="166850at2"/>
<name>A0A1H8YPH7_9PSEU</name>
<protein>
    <submittedName>
        <fullName evidence="3">Ig-like domain-containing protein</fullName>
    </submittedName>
</protein>